<sequence length="197" mass="21785">MFPSPTAPPKKLGSASEGLVHVLEPSEDPDMLLQRRPITSPILLVESADLLLAVGTMLLITLPKEMIHQAPLILMGCYYTFHLAYSKCLATLLHPFFTIQAPTATVVSCCPKKGKHVLLRSTMHAVLSTREDRKPQKVLDYKEKKGGVDNLDTDNEQFLVSTNCPVILLLEHIKDKLKLSQAGESNRWVAGTEAEDN</sequence>
<accession>A0A8T2MTP8</accession>
<dbReference type="EMBL" id="JAFBMS010000334">
    <property type="protein sequence ID" value="KAG9331444.1"/>
    <property type="molecule type" value="Genomic_DNA"/>
</dbReference>
<protein>
    <submittedName>
        <fullName evidence="1">Uncharacterized protein</fullName>
    </submittedName>
</protein>
<dbReference type="Proteomes" id="UP000824540">
    <property type="component" value="Unassembled WGS sequence"/>
</dbReference>
<gene>
    <name evidence="1" type="ORF">JZ751_019149</name>
</gene>
<name>A0A8T2MTP8_9TELE</name>
<reference evidence="1" key="1">
    <citation type="thesis" date="2021" institute="BYU ScholarsArchive" country="Provo, UT, USA">
        <title>Applications of and Algorithms for Genome Assembly and Genomic Analyses with an Emphasis on Marine Teleosts.</title>
        <authorList>
            <person name="Pickett B.D."/>
        </authorList>
    </citation>
    <scope>NUCLEOTIDE SEQUENCE</scope>
    <source>
        <strain evidence="1">HI-2016</strain>
    </source>
</reference>
<keyword evidence="2" id="KW-1185">Reference proteome</keyword>
<organism evidence="1 2">
    <name type="scientific">Albula glossodonta</name>
    <name type="common">roundjaw bonefish</name>
    <dbReference type="NCBI Taxonomy" id="121402"/>
    <lineage>
        <taxon>Eukaryota</taxon>
        <taxon>Metazoa</taxon>
        <taxon>Chordata</taxon>
        <taxon>Craniata</taxon>
        <taxon>Vertebrata</taxon>
        <taxon>Euteleostomi</taxon>
        <taxon>Actinopterygii</taxon>
        <taxon>Neopterygii</taxon>
        <taxon>Teleostei</taxon>
        <taxon>Albuliformes</taxon>
        <taxon>Albulidae</taxon>
        <taxon>Albula</taxon>
    </lineage>
</organism>
<comment type="caution">
    <text evidence="1">The sequence shown here is derived from an EMBL/GenBank/DDBJ whole genome shotgun (WGS) entry which is preliminary data.</text>
</comment>
<dbReference type="OrthoDB" id="8962263at2759"/>
<proteinExistence type="predicted"/>
<evidence type="ECO:0000313" key="1">
    <source>
        <dbReference type="EMBL" id="KAG9331444.1"/>
    </source>
</evidence>
<evidence type="ECO:0000313" key="2">
    <source>
        <dbReference type="Proteomes" id="UP000824540"/>
    </source>
</evidence>
<dbReference type="AlphaFoldDB" id="A0A8T2MTP8"/>